<accession>A0A7Z3GXU0</accession>
<organism evidence="2 3">
    <name type="scientific">Pseudomonas fluorescens</name>
    <dbReference type="NCBI Taxonomy" id="294"/>
    <lineage>
        <taxon>Bacteria</taxon>
        <taxon>Pseudomonadati</taxon>
        <taxon>Pseudomonadota</taxon>
        <taxon>Gammaproteobacteria</taxon>
        <taxon>Pseudomonadales</taxon>
        <taxon>Pseudomonadaceae</taxon>
        <taxon>Pseudomonas</taxon>
    </lineage>
</organism>
<evidence type="ECO:0000313" key="2">
    <source>
        <dbReference type="EMBL" id="QJP93058.1"/>
    </source>
</evidence>
<gene>
    <name evidence="2" type="ORF">C6Y56_00125</name>
</gene>
<evidence type="ECO:0000313" key="3">
    <source>
        <dbReference type="Proteomes" id="UP000501669"/>
    </source>
</evidence>
<evidence type="ECO:0000256" key="1">
    <source>
        <dbReference type="SAM" id="MobiDB-lite"/>
    </source>
</evidence>
<dbReference type="EMBL" id="CP027561">
    <property type="protein sequence ID" value="QJP93058.1"/>
    <property type="molecule type" value="Genomic_DNA"/>
</dbReference>
<feature type="region of interest" description="Disordered" evidence="1">
    <location>
        <begin position="13"/>
        <end position="44"/>
    </location>
</feature>
<name>A0A7Z3GXU0_PSEFL</name>
<dbReference type="AlphaFoldDB" id="A0A7Z3GXU0"/>
<proteinExistence type="predicted"/>
<sequence length="78" mass="8258">MDPLGLGLVVCEGYQGVSQEKPPHPNPPETSDRPEGEGTDRGVCSKSIDLKVFSRTQVLKPTTVSSLSPSPPWGRGLG</sequence>
<reference evidence="2 3" key="1">
    <citation type="submission" date="2018-03" db="EMBL/GenBank/DDBJ databases">
        <title>Complete genome sequence of Pseudomonas fluorescens sp. G7.</title>
        <authorList>
            <person name="Gao C.-H."/>
            <person name="Li Z."/>
            <person name="Cai P."/>
        </authorList>
    </citation>
    <scope>NUCLEOTIDE SEQUENCE [LARGE SCALE GENOMIC DNA]</scope>
    <source>
        <strain evidence="2 3">G7</strain>
    </source>
</reference>
<protein>
    <submittedName>
        <fullName evidence="2">Uncharacterized protein</fullName>
    </submittedName>
</protein>
<feature type="compositionally biased region" description="Basic and acidic residues" evidence="1">
    <location>
        <begin position="30"/>
        <end position="40"/>
    </location>
</feature>
<dbReference type="Proteomes" id="UP000501669">
    <property type="component" value="Chromosome"/>
</dbReference>